<dbReference type="CDD" id="cd13542">
    <property type="entry name" value="PBP2_FutA1_ilke"/>
    <property type="match status" value="1"/>
</dbReference>
<dbReference type="Pfam" id="PF13343">
    <property type="entry name" value="SBP_bac_6"/>
    <property type="match status" value="1"/>
</dbReference>
<dbReference type="SUPFAM" id="SSF53850">
    <property type="entry name" value="Periplasmic binding protein-like II"/>
    <property type="match status" value="1"/>
</dbReference>
<keyword evidence="5" id="KW-1185">Reference proteome</keyword>
<comment type="similarity">
    <text evidence="1">Belongs to the bacterial solute-binding protein 1 family.</text>
</comment>
<evidence type="ECO:0000256" key="3">
    <source>
        <dbReference type="SAM" id="SignalP"/>
    </source>
</evidence>
<dbReference type="Gene3D" id="3.40.190.10">
    <property type="entry name" value="Periplasmic binding protein-like II"/>
    <property type="match status" value="2"/>
</dbReference>
<feature type="chain" id="PRO_5046251954" evidence="3">
    <location>
        <begin position="30"/>
        <end position="343"/>
    </location>
</feature>
<dbReference type="PANTHER" id="PTHR30006">
    <property type="entry name" value="THIAMINE-BINDING PERIPLASMIC PROTEIN-RELATED"/>
    <property type="match status" value="1"/>
</dbReference>
<accession>A0ABY9TWZ1</accession>
<dbReference type="InterPro" id="IPR026045">
    <property type="entry name" value="Ferric-bd"/>
</dbReference>
<dbReference type="PIRSF" id="PIRSF002825">
    <property type="entry name" value="CfbpA"/>
    <property type="match status" value="1"/>
</dbReference>
<evidence type="ECO:0000256" key="2">
    <source>
        <dbReference type="ARBA" id="ARBA00022729"/>
    </source>
</evidence>
<proteinExistence type="inferred from homology"/>
<evidence type="ECO:0000313" key="5">
    <source>
        <dbReference type="Proteomes" id="UP001258994"/>
    </source>
</evidence>
<protein>
    <submittedName>
        <fullName evidence="4">Fe(3+) ABC transporter substrate-binding protein</fullName>
    </submittedName>
</protein>
<gene>
    <name evidence="4" type="ORF">RGQ13_03335</name>
</gene>
<dbReference type="Proteomes" id="UP001258994">
    <property type="component" value="Chromosome"/>
</dbReference>
<keyword evidence="2 3" id="KW-0732">Signal</keyword>
<reference evidence="5" key="1">
    <citation type="submission" date="2023-09" db="EMBL/GenBank/DDBJ databases">
        <authorList>
            <person name="Li S."/>
            <person name="Li X."/>
            <person name="Zhang C."/>
            <person name="Zhao Z."/>
        </authorList>
    </citation>
    <scope>NUCLEOTIDE SEQUENCE [LARGE SCALE GENOMIC DNA]</scope>
    <source>
        <strain evidence="5">SQ149</strain>
    </source>
</reference>
<organism evidence="4 5">
    <name type="scientific">Thalassotalea psychrophila</name>
    <dbReference type="NCBI Taxonomy" id="3065647"/>
    <lineage>
        <taxon>Bacteria</taxon>
        <taxon>Pseudomonadati</taxon>
        <taxon>Pseudomonadota</taxon>
        <taxon>Gammaproteobacteria</taxon>
        <taxon>Alteromonadales</taxon>
        <taxon>Colwelliaceae</taxon>
        <taxon>Thalassotalea</taxon>
    </lineage>
</organism>
<evidence type="ECO:0000256" key="1">
    <source>
        <dbReference type="ARBA" id="ARBA00008520"/>
    </source>
</evidence>
<dbReference type="PANTHER" id="PTHR30006:SF15">
    <property type="entry name" value="IRON-UTILIZATION PERIPLASMIC PROTEIN"/>
    <property type="match status" value="1"/>
</dbReference>
<name>A0ABY9TWZ1_9GAMM</name>
<feature type="signal peptide" evidence="3">
    <location>
        <begin position="1"/>
        <end position="29"/>
    </location>
</feature>
<sequence length="343" mass="38143">MLNKISWIKATSIATFTLLLTSVSANTLANEVNIYTYRQTFLIEPILEKFTAQTGIKTNIVFAKDGLIERLKKDGRYSPADVVLTSDFARLMQISDEGLSQPVSSDILATNIPSQFRDDNNHWFALTKRVRNVYASKDRMASLSGVSYEELADSKYKNKVCMRSSKHPYNIALVASMIAHHGTAETKTWLQGLKANLARKPQGNDRGQVKAVKEGECDLALGNSYYFGVMQQNPEQKVWADAVNILFPNQNNRGAHINVSGIAMTKYAPNKASAKKLMEFLSSAQAQQVYASVNMEYPVNPAVKPSSIVASWGSFKEDELAMTKIAENRQAAIKLLDEVKFDL</sequence>
<dbReference type="EMBL" id="CP134145">
    <property type="protein sequence ID" value="WNC73030.1"/>
    <property type="molecule type" value="Genomic_DNA"/>
</dbReference>
<evidence type="ECO:0000313" key="4">
    <source>
        <dbReference type="EMBL" id="WNC73030.1"/>
    </source>
</evidence>